<feature type="transmembrane region" description="Helical" evidence="1">
    <location>
        <begin position="7"/>
        <end position="28"/>
    </location>
</feature>
<organism evidence="2 3">
    <name type="scientific">Ignisphaera cupida</name>
    <dbReference type="NCBI Taxonomy" id="3050454"/>
    <lineage>
        <taxon>Archaea</taxon>
        <taxon>Thermoproteota</taxon>
        <taxon>Thermoprotei</taxon>
        <taxon>Desulfurococcales</taxon>
        <taxon>Desulfurococcaceae</taxon>
        <taxon>Ignisphaera</taxon>
    </lineage>
</organism>
<comment type="caution">
    <text evidence="2">The sequence shown here is derived from an EMBL/GenBank/DDBJ whole genome shotgun (WGS) entry which is preliminary data.</text>
</comment>
<dbReference type="AlphaFoldDB" id="A0ABD4Z8J3"/>
<dbReference type="Proteomes" id="UP001529235">
    <property type="component" value="Unassembled WGS sequence"/>
</dbReference>
<protein>
    <submittedName>
        <fullName evidence="2">Uncharacterized protein</fullName>
    </submittedName>
</protein>
<sequence length="72" mass="7844">MEELIKALIAFGYSVIILAVLSIALSGGEIINSPLVILLIFSIIIGVLLIILAIMIAKGKVQEFFAKFLQRE</sequence>
<keyword evidence="3" id="KW-1185">Reference proteome</keyword>
<keyword evidence="1" id="KW-1133">Transmembrane helix</keyword>
<name>A0ABD4Z8J3_9CREN</name>
<evidence type="ECO:0000313" key="2">
    <source>
        <dbReference type="EMBL" id="MDK6029540.1"/>
    </source>
</evidence>
<feature type="transmembrane region" description="Helical" evidence="1">
    <location>
        <begin position="34"/>
        <end position="57"/>
    </location>
</feature>
<evidence type="ECO:0000313" key="3">
    <source>
        <dbReference type="Proteomes" id="UP001529235"/>
    </source>
</evidence>
<accession>A0ABD4Z8J3</accession>
<proteinExistence type="predicted"/>
<keyword evidence="1" id="KW-0472">Membrane</keyword>
<dbReference type="RefSeq" id="WP_285274527.1">
    <property type="nucleotide sequence ID" value="NZ_JASNVW010000011.1"/>
</dbReference>
<gene>
    <name evidence="2" type="ORF">QPL79_09205</name>
</gene>
<reference evidence="2 3" key="1">
    <citation type="submission" date="2023-05" db="EMBL/GenBank/DDBJ databases">
        <title>A new hyperthermophilic archaea 'Ignisphaera cupida' sp. nov. and description of the family 'Ignisphaeraceae' fam. nov.</title>
        <authorList>
            <person name="Podosokorskaya O.A."/>
            <person name="Elcheninov A.G."/>
            <person name="Klukina A."/>
            <person name="Merkel A.Y."/>
        </authorList>
    </citation>
    <scope>NUCLEOTIDE SEQUENCE [LARGE SCALE GENOMIC DNA]</scope>
    <source>
        <strain evidence="2 3">4213-co</strain>
    </source>
</reference>
<dbReference type="EMBL" id="JASNVW010000011">
    <property type="protein sequence ID" value="MDK6029540.1"/>
    <property type="molecule type" value="Genomic_DNA"/>
</dbReference>
<evidence type="ECO:0000256" key="1">
    <source>
        <dbReference type="SAM" id="Phobius"/>
    </source>
</evidence>
<keyword evidence="1" id="KW-0812">Transmembrane</keyword>